<evidence type="ECO:0000313" key="1">
    <source>
        <dbReference type="EMBL" id="KPZ04396.1"/>
    </source>
</evidence>
<keyword evidence="1" id="KW-0067">ATP-binding</keyword>
<dbReference type="Proteomes" id="UP000050384">
    <property type="component" value="Unassembled WGS sequence"/>
</dbReference>
<organism evidence="1 2">
    <name type="scientific">Pseudomonas syringae pv. spinaceae</name>
    <dbReference type="NCBI Taxonomy" id="264459"/>
    <lineage>
        <taxon>Bacteria</taxon>
        <taxon>Pseudomonadati</taxon>
        <taxon>Pseudomonadota</taxon>
        <taxon>Gammaproteobacteria</taxon>
        <taxon>Pseudomonadales</taxon>
        <taxon>Pseudomonadaceae</taxon>
        <taxon>Pseudomonas</taxon>
        <taxon>Pseudomonas syringae</taxon>
    </lineage>
</organism>
<accession>A0A0Q0ISF2</accession>
<protein>
    <submittedName>
        <fullName evidence="1">ABC transporter ATP-binding protein</fullName>
    </submittedName>
</protein>
<keyword evidence="1" id="KW-0547">Nucleotide-binding</keyword>
<name>A0A0Q0ISF2_PSESX</name>
<dbReference type="AlphaFoldDB" id="A0A0Q0ISF2"/>
<dbReference type="GO" id="GO:0005524">
    <property type="term" value="F:ATP binding"/>
    <property type="evidence" value="ECO:0007669"/>
    <property type="project" value="UniProtKB-KW"/>
</dbReference>
<reference evidence="1 2" key="1">
    <citation type="submission" date="2015-09" db="EMBL/GenBank/DDBJ databases">
        <title>Genome announcement of multiple Pseudomonas syringae strains.</title>
        <authorList>
            <person name="Thakur S."/>
            <person name="Wang P.W."/>
            <person name="Gong Y."/>
            <person name="Weir B.S."/>
            <person name="Guttman D.S."/>
        </authorList>
    </citation>
    <scope>NUCLEOTIDE SEQUENCE [LARGE SCALE GENOMIC DNA]</scope>
    <source>
        <strain evidence="1 2">ICMP16929</strain>
    </source>
</reference>
<sequence>MPRKATDRPQRLATIGREGIGHERRLDAQGASVCQGLDLRRRRVVEQPCMLGQQVGVLVRQLTATHGTDFRVGERQQNIGDGVDVFDVGVLGHVDVDVVVRVHIDHHLPGAAVVEILAVNAQHSGAAGLRQFQRAVRRTGIHDQRVEARRLRGQ</sequence>
<comment type="caution">
    <text evidence="1">The sequence shown here is derived from an EMBL/GenBank/DDBJ whole genome shotgun (WGS) entry which is preliminary data.</text>
</comment>
<dbReference type="EMBL" id="LJRI01000377">
    <property type="protein sequence ID" value="KPZ04396.1"/>
    <property type="molecule type" value="Genomic_DNA"/>
</dbReference>
<evidence type="ECO:0000313" key="2">
    <source>
        <dbReference type="Proteomes" id="UP000050384"/>
    </source>
</evidence>
<gene>
    <name evidence="1" type="ORF">ALO94_200570</name>
</gene>
<proteinExistence type="predicted"/>